<reference evidence="1 2" key="1">
    <citation type="journal article" date="2013" name="PLoS Pathog.">
        <title>Genomic analysis of the Kiwifruit pathogen Pseudomonas syringae pv. actinidiae provides insight into the origins of an emergent plant disease.</title>
        <authorList>
            <person name="McCann H.C."/>
            <person name="Rikkerink E.H."/>
            <person name="Bertels F."/>
            <person name="Fiers M."/>
            <person name="Lu A."/>
            <person name="Rees-George J."/>
            <person name="Andersen M.T."/>
            <person name="Gleave A.P."/>
            <person name="Haubold B."/>
            <person name="Wohlers M.W."/>
            <person name="Guttman D.S."/>
            <person name="Wang P.W."/>
            <person name="Straub C."/>
            <person name="Vanneste J.L."/>
            <person name="Rainey P.B."/>
            <person name="Templeton M.D."/>
        </authorList>
    </citation>
    <scope>NUCLEOTIDE SEQUENCE [LARGE SCALE GENOMIC DNA]</scope>
    <source>
        <strain evidence="1 2">ICMP 19096</strain>
    </source>
</reference>
<dbReference type="EMBL" id="AOKF01002416">
    <property type="protein sequence ID" value="EPN49578.1"/>
    <property type="molecule type" value="Genomic_DNA"/>
</dbReference>
<evidence type="ECO:0000313" key="1">
    <source>
        <dbReference type="EMBL" id="EPN49578.1"/>
    </source>
</evidence>
<sequence length="39" mass="4291">SALVGGLVLARSAADEELSERILNTTRDYLKQEIKKSTN</sequence>
<comment type="caution">
    <text evidence="1">The sequence shown here is derived from an EMBL/GenBank/DDBJ whole genome shotgun (WGS) entry which is preliminary data.</text>
</comment>
<proteinExistence type="predicted"/>
<name>A0A656JSE1_PSESF</name>
<accession>A0A656JSE1</accession>
<evidence type="ECO:0000313" key="2">
    <source>
        <dbReference type="Proteomes" id="UP000018849"/>
    </source>
</evidence>
<protein>
    <submittedName>
        <fullName evidence="1">TetR family transcriptional regulator</fullName>
    </submittedName>
</protein>
<feature type="non-terminal residue" evidence="1">
    <location>
        <position position="1"/>
    </location>
</feature>
<gene>
    <name evidence="1" type="ORF">A245_28191</name>
</gene>
<organism evidence="1 2">
    <name type="scientific">Pseudomonas syringae pv. actinidiae ICMP 19096</name>
    <dbReference type="NCBI Taxonomy" id="1194405"/>
    <lineage>
        <taxon>Bacteria</taxon>
        <taxon>Pseudomonadati</taxon>
        <taxon>Pseudomonadota</taxon>
        <taxon>Gammaproteobacteria</taxon>
        <taxon>Pseudomonadales</taxon>
        <taxon>Pseudomonadaceae</taxon>
        <taxon>Pseudomonas</taxon>
        <taxon>Pseudomonas syringae</taxon>
    </lineage>
</organism>
<dbReference type="Gene3D" id="1.10.357.10">
    <property type="entry name" value="Tetracycline Repressor, domain 2"/>
    <property type="match status" value="1"/>
</dbReference>
<dbReference type="InterPro" id="IPR036271">
    <property type="entry name" value="Tet_transcr_reg_TetR-rel_C_sf"/>
</dbReference>
<dbReference type="Proteomes" id="UP000018849">
    <property type="component" value="Unassembled WGS sequence"/>
</dbReference>
<dbReference type="SUPFAM" id="SSF48498">
    <property type="entry name" value="Tetracyclin repressor-like, C-terminal domain"/>
    <property type="match status" value="1"/>
</dbReference>
<dbReference type="AlphaFoldDB" id="A0A656JSE1"/>